<accession>A0ACA8ZQQ1</accession>
<evidence type="ECO:0000313" key="2">
    <source>
        <dbReference type="Proteomes" id="UP000635628"/>
    </source>
</evidence>
<name>A0ACA8ZQQ1_9GAMM</name>
<sequence length="121" mass="13675">MNTNENIIYPQIQAIEPTENMKNQEIINKRHIIQGGIMLIGGLVFAAVITAYAYNGDTNIFTFIGVGITICGFLRFPQSGCLVDGNNTESMHSHNASEFRKRGNDWAFHYSPRAIDRKYDF</sequence>
<comment type="caution">
    <text evidence="1">The sequence shown here is derived from an EMBL/GenBank/DDBJ whole genome shotgun (WGS) entry which is preliminary data.</text>
</comment>
<organism evidence="1 2">
    <name type="scientific">Bathymodiolus azoricus thioautotrophic gill symbiont</name>
    <dbReference type="NCBI Taxonomy" id="235205"/>
    <lineage>
        <taxon>Bacteria</taxon>
        <taxon>Pseudomonadati</taxon>
        <taxon>Pseudomonadota</taxon>
        <taxon>Gammaproteobacteria</taxon>
        <taxon>sulfur-oxidizing symbionts</taxon>
    </lineage>
</organism>
<proteinExistence type="predicted"/>
<protein>
    <submittedName>
        <fullName evidence="1">Uncharacterized protein</fullName>
    </submittedName>
</protein>
<dbReference type="Proteomes" id="UP000635628">
    <property type="component" value="Unassembled WGS sequence"/>
</dbReference>
<dbReference type="EMBL" id="CAESAP020000172">
    <property type="protein sequence ID" value="CAB5499992.1"/>
    <property type="molecule type" value="Genomic_DNA"/>
</dbReference>
<keyword evidence="2" id="KW-1185">Reference proteome</keyword>
<gene>
    <name evidence="1" type="ORF">AZO1586R_1024</name>
</gene>
<reference evidence="1" key="1">
    <citation type="submission" date="2020-05" db="EMBL/GenBank/DDBJ databases">
        <authorList>
            <person name="Petersen J."/>
            <person name="Sayavedra L."/>
        </authorList>
    </citation>
    <scope>NUCLEOTIDE SEQUENCE</scope>
    <source>
        <strain evidence="1">B azoricus SOX Menez Gwen</strain>
    </source>
</reference>
<evidence type="ECO:0000313" key="1">
    <source>
        <dbReference type="EMBL" id="CAB5499992.1"/>
    </source>
</evidence>